<dbReference type="AlphaFoldDB" id="A0AAE3FYQ7"/>
<name>A0AAE3FYQ7_9EURY</name>
<reference evidence="1" key="2">
    <citation type="submission" date="2022-02" db="EMBL/GenBank/DDBJ databases">
        <authorList>
            <person name="Elcheninov A.G."/>
            <person name="Sorokin D.Y."/>
            <person name="Kublanov I.V."/>
        </authorList>
    </citation>
    <scope>NUCLEOTIDE SEQUENCE</scope>
    <source>
        <strain evidence="1">AArc-St2</strain>
    </source>
</reference>
<accession>A0AAE3FYQ7</accession>
<dbReference type="InterPro" id="IPR005624">
    <property type="entry name" value="PduO/GlcC-like"/>
</dbReference>
<organism evidence="1 2">
    <name type="scientific">Natronocalculus amylovorans</name>
    <dbReference type="NCBI Taxonomy" id="2917812"/>
    <lineage>
        <taxon>Archaea</taxon>
        <taxon>Methanobacteriati</taxon>
        <taxon>Methanobacteriota</taxon>
        <taxon>Stenosarchaea group</taxon>
        <taxon>Halobacteria</taxon>
        <taxon>Halobacteriales</taxon>
        <taxon>Haloferacaceae</taxon>
        <taxon>Natronocalculus</taxon>
    </lineage>
</organism>
<comment type="caution">
    <text evidence="1">The sequence shown here is derived from an EMBL/GenBank/DDBJ whole genome shotgun (WGS) entry which is preliminary data.</text>
</comment>
<evidence type="ECO:0000313" key="1">
    <source>
        <dbReference type="EMBL" id="MCL9817997.1"/>
    </source>
</evidence>
<reference evidence="1" key="1">
    <citation type="journal article" date="2022" name="Syst. Appl. Microbiol.">
        <title>Natronocalculus amylovorans gen. nov., sp. nov., and Natranaeroarchaeum aerophilus sp. nov., dominant culturable amylolytic natronoarchaea from hypersaline soda lakes in southwestern Siberia.</title>
        <authorList>
            <person name="Sorokin D.Y."/>
            <person name="Elcheninov A.G."/>
            <person name="Khizhniak T.V."/>
            <person name="Koenen M."/>
            <person name="Bale N.J."/>
            <person name="Damste J.S.S."/>
            <person name="Kublanov I.V."/>
        </authorList>
    </citation>
    <scope>NUCLEOTIDE SEQUENCE</scope>
    <source>
        <strain evidence="1">AArc-St2</strain>
    </source>
</reference>
<dbReference type="PANTHER" id="PTHR34309">
    <property type="entry name" value="SLR1406 PROTEIN"/>
    <property type="match status" value="1"/>
</dbReference>
<dbReference type="Proteomes" id="UP001203207">
    <property type="component" value="Unassembled WGS sequence"/>
</dbReference>
<protein>
    <submittedName>
        <fullName evidence="1">Heme-binding protein</fullName>
    </submittedName>
</protein>
<dbReference type="InterPro" id="IPR038084">
    <property type="entry name" value="PduO/GlcC-like_sf"/>
</dbReference>
<evidence type="ECO:0000313" key="2">
    <source>
        <dbReference type="Proteomes" id="UP001203207"/>
    </source>
</evidence>
<dbReference type="EMBL" id="JAKRVX010000007">
    <property type="protein sequence ID" value="MCL9817997.1"/>
    <property type="molecule type" value="Genomic_DNA"/>
</dbReference>
<gene>
    <name evidence="1" type="ORF">AArcSt2_13730</name>
</gene>
<dbReference type="Gene3D" id="3.30.450.150">
    <property type="entry name" value="Haem-degrading domain"/>
    <property type="match status" value="1"/>
</dbReference>
<sequence>MKNVSLDDATKLVETAKNKAEEIEVPMCIAVMDAGANLVAFERMDDALLASIDIAQNKAFTSVTLKLDTQTVHEVSQPGESLYGIGGTNSGRIVTFGGGFPLTDGDTVVGAIGVSGGSVEEDIEVAEAAIDRFAEL</sequence>
<dbReference type="Pfam" id="PF03928">
    <property type="entry name" value="HbpS-like"/>
    <property type="match status" value="1"/>
</dbReference>
<keyword evidence="2" id="KW-1185">Reference proteome</keyword>
<dbReference type="PANTHER" id="PTHR34309:SF1">
    <property type="entry name" value="PROTEIN GLCG"/>
    <property type="match status" value="1"/>
</dbReference>
<dbReference type="InterPro" id="IPR052517">
    <property type="entry name" value="GlcG_carb_metab_protein"/>
</dbReference>
<dbReference type="RefSeq" id="WP_250585409.1">
    <property type="nucleotide sequence ID" value="NZ_JAKRVX010000007.1"/>
</dbReference>
<dbReference type="SUPFAM" id="SSF143744">
    <property type="entry name" value="GlcG-like"/>
    <property type="match status" value="1"/>
</dbReference>
<proteinExistence type="predicted"/>